<reference evidence="2" key="1">
    <citation type="journal article" date="2019" name="Sci. Rep.">
        <title>Draft genome of Tanacetum cinerariifolium, the natural source of mosquito coil.</title>
        <authorList>
            <person name="Yamashiro T."/>
            <person name="Shiraishi A."/>
            <person name="Satake H."/>
            <person name="Nakayama K."/>
        </authorList>
    </citation>
    <scope>NUCLEOTIDE SEQUENCE</scope>
</reference>
<dbReference type="EMBL" id="BKCJ010001191">
    <property type="protein sequence ID" value="GEU39571.1"/>
    <property type="molecule type" value="Genomic_DNA"/>
</dbReference>
<sequence length="210" mass="23548">MEISSDRDFLGSVPFYVFIRDLVRRLCHKMIACSISSRGHEPEKVTGVDLFYLYSMDRRTANIPYLLTQYPFRHAKGRKSRDRLSRGHFIGRLAAHFGLEAQHMFKGWRYMGLGSLGPERPQADTVGARGAAEDAHVVDEGAHAVPALTSVSTWMISCMTQLMDSSGHTYQAFDSTLVGSLRVPYQRHVRPRTGDANISIAPHTDDQPNP</sequence>
<organism evidence="2">
    <name type="scientific">Tanacetum cinerariifolium</name>
    <name type="common">Dalmatian daisy</name>
    <name type="synonym">Chrysanthemum cinerariifolium</name>
    <dbReference type="NCBI Taxonomy" id="118510"/>
    <lineage>
        <taxon>Eukaryota</taxon>
        <taxon>Viridiplantae</taxon>
        <taxon>Streptophyta</taxon>
        <taxon>Embryophyta</taxon>
        <taxon>Tracheophyta</taxon>
        <taxon>Spermatophyta</taxon>
        <taxon>Magnoliopsida</taxon>
        <taxon>eudicotyledons</taxon>
        <taxon>Gunneridae</taxon>
        <taxon>Pentapetalae</taxon>
        <taxon>asterids</taxon>
        <taxon>campanulids</taxon>
        <taxon>Asterales</taxon>
        <taxon>Asteraceae</taxon>
        <taxon>Asteroideae</taxon>
        <taxon>Anthemideae</taxon>
        <taxon>Anthemidinae</taxon>
        <taxon>Tanacetum</taxon>
    </lineage>
</organism>
<feature type="region of interest" description="Disordered" evidence="1">
    <location>
        <begin position="191"/>
        <end position="210"/>
    </location>
</feature>
<accession>A0A6L2JR72</accession>
<evidence type="ECO:0000256" key="1">
    <source>
        <dbReference type="SAM" id="MobiDB-lite"/>
    </source>
</evidence>
<protein>
    <submittedName>
        <fullName evidence="2">Uncharacterized protein</fullName>
    </submittedName>
</protein>
<gene>
    <name evidence="2" type="ORF">Tci_011549</name>
</gene>
<dbReference type="AlphaFoldDB" id="A0A6L2JR72"/>
<name>A0A6L2JR72_TANCI</name>
<comment type="caution">
    <text evidence="2">The sequence shown here is derived from an EMBL/GenBank/DDBJ whole genome shotgun (WGS) entry which is preliminary data.</text>
</comment>
<evidence type="ECO:0000313" key="2">
    <source>
        <dbReference type="EMBL" id="GEU39571.1"/>
    </source>
</evidence>
<proteinExistence type="predicted"/>